<sequence length="57" mass="5924">MPGAALRRGGVASGKRDSPREVLLSPPNVSAAPLIRLQPGEGKGHATRPRLSGLRLT</sequence>
<gene>
    <name evidence="2" type="ORF">CUJ84_Chr002881</name>
</gene>
<organism evidence="2 3">
    <name type="scientific">Rhizobium leguminosarum</name>
    <dbReference type="NCBI Taxonomy" id="384"/>
    <lineage>
        <taxon>Bacteria</taxon>
        <taxon>Pseudomonadati</taxon>
        <taxon>Pseudomonadota</taxon>
        <taxon>Alphaproteobacteria</taxon>
        <taxon>Hyphomicrobiales</taxon>
        <taxon>Rhizobiaceae</taxon>
        <taxon>Rhizobium/Agrobacterium group</taxon>
        <taxon>Rhizobium</taxon>
    </lineage>
</organism>
<protein>
    <submittedName>
        <fullName evidence="2">Uncharacterized protein</fullName>
    </submittedName>
</protein>
<feature type="region of interest" description="Disordered" evidence="1">
    <location>
        <begin position="1"/>
        <end position="57"/>
    </location>
</feature>
<dbReference type="AlphaFoldDB" id="A0A2K9Z4S2"/>
<accession>A0A2K9Z4S2</accession>
<dbReference type="EMBL" id="CP025012">
    <property type="protein sequence ID" value="AUW43229.1"/>
    <property type="molecule type" value="Genomic_DNA"/>
</dbReference>
<dbReference type="Proteomes" id="UP000238523">
    <property type="component" value="Chromosome"/>
</dbReference>
<name>A0A2K9Z4S2_RHILE</name>
<reference evidence="2 3" key="1">
    <citation type="submission" date="2017-11" db="EMBL/GenBank/DDBJ databases">
        <title>Complete genome of Rhizobium leguminosarum Norway, an ineffective micro-symbiont.</title>
        <authorList>
            <person name="Hoffrichter A."/>
            <person name="Liang J."/>
            <person name="Brachmann A."/>
            <person name="Marin M."/>
        </authorList>
    </citation>
    <scope>NUCLEOTIDE SEQUENCE [LARGE SCALE GENOMIC DNA]</scope>
    <source>
        <strain evidence="2 3">Norway</strain>
    </source>
</reference>
<proteinExistence type="predicted"/>
<evidence type="ECO:0000313" key="3">
    <source>
        <dbReference type="Proteomes" id="UP000238523"/>
    </source>
</evidence>
<evidence type="ECO:0000256" key="1">
    <source>
        <dbReference type="SAM" id="MobiDB-lite"/>
    </source>
</evidence>
<evidence type="ECO:0000313" key="2">
    <source>
        <dbReference type="EMBL" id="AUW43229.1"/>
    </source>
</evidence>